<dbReference type="AlphaFoldDB" id="A0A6H5HSQ7"/>
<gene>
    <name evidence="2" type="ORF">NTEN_LOCUS23322</name>
</gene>
<feature type="region of interest" description="Disordered" evidence="1">
    <location>
        <begin position="56"/>
        <end position="98"/>
    </location>
</feature>
<feature type="region of interest" description="Disordered" evidence="1">
    <location>
        <begin position="1"/>
        <end position="26"/>
    </location>
</feature>
<feature type="compositionally biased region" description="Basic and acidic residues" evidence="1">
    <location>
        <begin position="1"/>
        <end position="15"/>
    </location>
</feature>
<evidence type="ECO:0000313" key="3">
    <source>
        <dbReference type="Proteomes" id="UP000479000"/>
    </source>
</evidence>
<protein>
    <submittedName>
        <fullName evidence="2">Uncharacterized protein</fullName>
    </submittedName>
</protein>
<name>A0A6H5HSQ7_9HEMI</name>
<evidence type="ECO:0000256" key="1">
    <source>
        <dbReference type="SAM" id="MobiDB-lite"/>
    </source>
</evidence>
<sequence>MKYVGHARESSRARTSDPGINRDANVLNFPRPKESFPFFITFTLAMLHAGAGKRKGTATRVLKRPEQRKQTAGTDRHVASKTGNSCASFMGHLRSEKN</sequence>
<accession>A0A6H5HSQ7</accession>
<dbReference type="Proteomes" id="UP000479000">
    <property type="component" value="Unassembled WGS sequence"/>
</dbReference>
<feature type="non-terminal residue" evidence="2">
    <location>
        <position position="98"/>
    </location>
</feature>
<organism evidence="2 3">
    <name type="scientific">Nesidiocoris tenuis</name>
    <dbReference type="NCBI Taxonomy" id="355587"/>
    <lineage>
        <taxon>Eukaryota</taxon>
        <taxon>Metazoa</taxon>
        <taxon>Ecdysozoa</taxon>
        <taxon>Arthropoda</taxon>
        <taxon>Hexapoda</taxon>
        <taxon>Insecta</taxon>
        <taxon>Pterygota</taxon>
        <taxon>Neoptera</taxon>
        <taxon>Paraneoptera</taxon>
        <taxon>Hemiptera</taxon>
        <taxon>Heteroptera</taxon>
        <taxon>Panheteroptera</taxon>
        <taxon>Cimicomorpha</taxon>
        <taxon>Miridae</taxon>
        <taxon>Dicyphina</taxon>
        <taxon>Nesidiocoris</taxon>
    </lineage>
</organism>
<keyword evidence="3" id="KW-1185">Reference proteome</keyword>
<feature type="compositionally biased region" description="Basic and acidic residues" evidence="1">
    <location>
        <begin position="63"/>
        <end position="78"/>
    </location>
</feature>
<evidence type="ECO:0000313" key="2">
    <source>
        <dbReference type="EMBL" id="CAB0019610.1"/>
    </source>
</evidence>
<reference evidence="2 3" key="1">
    <citation type="submission" date="2020-02" db="EMBL/GenBank/DDBJ databases">
        <authorList>
            <person name="Ferguson B K."/>
        </authorList>
    </citation>
    <scope>NUCLEOTIDE SEQUENCE [LARGE SCALE GENOMIC DNA]</scope>
</reference>
<proteinExistence type="predicted"/>
<dbReference type="EMBL" id="CADCXU010034252">
    <property type="protein sequence ID" value="CAB0019610.1"/>
    <property type="molecule type" value="Genomic_DNA"/>
</dbReference>